<evidence type="ECO:0000256" key="1">
    <source>
        <dbReference type="SAM" id="SignalP"/>
    </source>
</evidence>
<dbReference type="EMBL" id="FQUU01000001">
    <property type="protein sequence ID" value="SHE40370.1"/>
    <property type="molecule type" value="Genomic_DNA"/>
</dbReference>
<dbReference type="OrthoDB" id="9801061at2"/>
<feature type="chain" id="PRO_5012047513" evidence="1">
    <location>
        <begin position="21"/>
        <end position="426"/>
    </location>
</feature>
<dbReference type="InterPro" id="IPR048502">
    <property type="entry name" value="NamZ_N"/>
</dbReference>
<dbReference type="PANTHER" id="PTHR42915">
    <property type="entry name" value="HYPOTHETICAL 460 KDA PROTEIN IN FEUA-SIGW INTERGENIC REGION [PRECURSOR]"/>
    <property type="match status" value="1"/>
</dbReference>
<reference evidence="4 5" key="1">
    <citation type="submission" date="2016-11" db="EMBL/GenBank/DDBJ databases">
        <authorList>
            <person name="Jaros S."/>
            <person name="Januszkiewicz K."/>
            <person name="Wedrychowicz H."/>
        </authorList>
    </citation>
    <scope>NUCLEOTIDE SEQUENCE [LARGE SCALE GENOMIC DNA]</scope>
    <source>
        <strain evidence="4 5">DSM 18119</strain>
    </source>
</reference>
<dbReference type="InterPro" id="IPR048503">
    <property type="entry name" value="NamZ_C"/>
</dbReference>
<sequence length="426" mass="47961">MKIVLAFLISILSISCTAQKTPLKTTSATTSPIVPGAERLSVYLPLLKGKTVGIFANQTSMVGNTHLVDTLKKLGVSIKVIFGPEHGFRGTADAGEKVSNYIDKETGIPVVSLYGSKRRPSIEDVKDVDILLFDIQDVGVRFYTFISSLEEFMNAAFEYGKPLMILDRPNPNGFYVDGPVLEPNYKSFVGMQPVPVVYGMTIGEYAMMLSGEKWLSEKANQRSEYYKVAKNSPPDTLFHFMVIKCGNYTHNSKYQLPVKPSPNLPEIQSIYWYPSTCYFEGTVLSEGRGTDKPFEIFGHPSLPKDLYKFTPVSTEGAKDPKLKDQVCYGWNISGTQDQVLKKVNNKIQLKYLLDAYRLFPDKESFFIKTKSGDMDQSFFNKLAGNATLMQQVKAGASETEIRKSWEPKLSQFKSIRRKYLLYPDFE</sequence>
<dbReference type="Pfam" id="PF20732">
    <property type="entry name" value="NamZ_C"/>
    <property type="match status" value="1"/>
</dbReference>
<dbReference type="Gene3D" id="3.40.50.12170">
    <property type="entry name" value="Uncharacterised protein PF07075, DUF1343"/>
    <property type="match status" value="1"/>
</dbReference>
<dbReference type="AlphaFoldDB" id="A0A1M4T7J7"/>
<evidence type="ECO:0000259" key="3">
    <source>
        <dbReference type="Pfam" id="PF20732"/>
    </source>
</evidence>
<dbReference type="Proteomes" id="UP000184048">
    <property type="component" value="Unassembled WGS sequence"/>
</dbReference>
<feature type="domain" description="Peptidoglycan beta-N-acetylmuramidase NamZ N-terminal" evidence="2">
    <location>
        <begin position="52"/>
        <end position="267"/>
    </location>
</feature>
<feature type="signal peptide" evidence="1">
    <location>
        <begin position="1"/>
        <end position="20"/>
    </location>
</feature>
<dbReference type="RefSeq" id="WP_072833516.1">
    <property type="nucleotide sequence ID" value="NZ_FQUU01000001.1"/>
</dbReference>
<dbReference type="GO" id="GO:0033922">
    <property type="term" value="F:peptidoglycan beta-N-acetylmuramidase activity"/>
    <property type="evidence" value="ECO:0007669"/>
    <property type="project" value="InterPro"/>
</dbReference>
<gene>
    <name evidence="4" type="ORF">SAMN02745131_00369</name>
</gene>
<accession>A0A1M4T7J7</accession>
<dbReference type="Gene3D" id="3.90.1150.140">
    <property type="match status" value="1"/>
</dbReference>
<dbReference type="Pfam" id="PF07075">
    <property type="entry name" value="NamZ_N"/>
    <property type="match status" value="1"/>
</dbReference>
<dbReference type="PROSITE" id="PS51257">
    <property type="entry name" value="PROKAR_LIPOPROTEIN"/>
    <property type="match status" value="1"/>
</dbReference>
<dbReference type="PIRSF" id="PIRSF016719">
    <property type="entry name" value="UCP016719"/>
    <property type="match status" value="1"/>
</dbReference>
<protein>
    <submittedName>
        <fullName evidence="4">Uncharacterized conserved protein YbbC, DUF1343 family</fullName>
    </submittedName>
</protein>
<feature type="domain" description="Peptidoglycan beta-N-acetylmuramidase NamZ C-terminal" evidence="3">
    <location>
        <begin position="272"/>
        <end position="422"/>
    </location>
</feature>
<keyword evidence="1" id="KW-0732">Signal</keyword>
<evidence type="ECO:0000313" key="4">
    <source>
        <dbReference type="EMBL" id="SHE40370.1"/>
    </source>
</evidence>
<evidence type="ECO:0000259" key="2">
    <source>
        <dbReference type="Pfam" id="PF07075"/>
    </source>
</evidence>
<name>A0A1M4T7J7_9BACT</name>
<organism evidence="4 5">
    <name type="scientific">Flavisolibacter ginsengisoli DSM 18119</name>
    <dbReference type="NCBI Taxonomy" id="1121884"/>
    <lineage>
        <taxon>Bacteria</taxon>
        <taxon>Pseudomonadati</taxon>
        <taxon>Bacteroidota</taxon>
        <taxon>Chitinophagia</taxon>
        <taxon>Chitinophagales</taxon>
        <taxon>Chitinophagaceae</taxon>
        <taxon>Flavisolibacter</taxon>
    </lineage>
</organism>
<dbReference type="STRING" id="1121884.SAMN02745131_00369"/>
<dbReference type="PANTHER" id="PTHR42915:SF1">
    <property type="entry name" value="PEPTIDOGLYCAN BETA-N-ACETYLMURAMIDASE NAMZ"/>
    <property type="match status" value="1"/>
</dbReference>
<evidence type="ECO:0000313" key="5">
    <source>
        <dbReference type="Proteomes" id="UP000184048"/>
    </source>
</evidence>
<proteinExistence type="predicted"/>
<keyword evidence="5" id="KW-1185">Reference proteome</keyword>
<dbReference type="InterPro" id="IPR008302">
    <property type="entry name" value="NamZ"/>
</dbReference>